<gene>
    <name evidence="2" type="ORF">HJG60_011255</name>
</gene>
<name>A0A834A283_9CHIR</name>
<dbReference type="Proteomes" id="UP000664940">
    <property type="component" value="Unassembled WGS sequence"/>
</dbReference>
<feature type="chain" id="PRO_5033010394" description="Secreted protein" evidence="1">
    <location>
        <begin position="31"/>
        <end position="128"/>
    </location>
</feature>
<sequence>MSSLMLFVSCPSSSPLFLFLLFLHLHNVLDFKCPCTHLLLWDPLFLNSEGFSFFLPEAHPDSPSGYGLSFPRALAGLSLMAIFHCTVFKSHLWRFLFLHVGLGSSGEGTMFSGPYVPLSTFLVPKKPP</sequence>
<proteinExistence type="predicted"/>
<feature type="signal peptide" evidence="1">
    <location>
        <begin position="1"/>
        <end position="30"/>
    </location>
</feature>
<accession>A0A834A283</accession>
<evidence type="ECO:0000313" key="2">
    <source>
        <dbReference type="EMBL" id="KAF6104265.1"/>
    </source>
</evidence>
<dbReference type="AlphaFoldDB" id="A0A834A283"/>
<evidence type="ECO:0000256" key="1">
    <source>
        <dbReference type="SAM" id="SignalP"/>
    </source>
</evidence>
<evidence type="ECO:0000313" key="3">
    <source>
        <dbReference type="Proteomes" id="UP000664940"/>
    </source>
</evidence>
<comment type="caution">
    <text evidence="2">The sequence shown here is derived from an EMBL/GenBank/DDBJ whole genome shotgun (WGS) entry which is preliminary data.</text>
</comment>
<evidence type="ECO:0008006" key="4">
    <source>
        <dbReference type="Google" id="ProtNLM"/>
    </source>
</evidence>
<keyword evidence="1" id="KW-0732">Signal</keyword>
<dbReference type="EMBL" id="JABVXQ010000006">
    <property type="protein sequence ID" value="KAF6104265.1"/>
    <property type="molecule type" value="Genomic_DNA"/>
</dbReference>
<protein>
    <recommendedName>
        <fullName evidence="4">Secreted protein</fullName>
    </recommendedName>
</protein>
<reference evidence="2 3" key="1">
    <citation type="journal article" date="2020" name="Nature">
        <title>Six reference-quality genomes reveal evolution of bat adaptations.</title>
        <authorList>
            <person name="Jebb D."/>
            <person name="Huang Z."/>
            <person name="Pippel M."/>
            <person name="Hughes G.M."/>
            <person name="Lavrichenko K."/>
            <person name="Devanna P."/>
            <person name="Winkler S."/>
            <person name="Jermiin L.S."/>
            <person name="Skirmuntt E.C."/>
            <person name="Katzourakis A."/>
            <person name="Burkitt-Gray L."/>
            <person name="Ray D.A."/>
            <person name="Sullivan K.A.M."/>
            <person name="Roscito J.G."/>
            <person name="Kirilenko B.M."/>
            <person name="Davalos L.M."/>
            <person name="Corthals A.P."/>
            <person name="Power M.L."/>
            <person name="Jones G."/>
            <person name="Ransome R.D."/>
            <person name="Dechmann D.K.N."/>
            <person name="Locatelli A.G."/>
            <person name="Puechmaille S.J."/>
            <person name="Fedrigo O."/>
            <person name="Jarvis E.D."/>
            <person name="Hiller M."/>
            <person name="Vernes S.C."/>
            <person name="Myers E.W."/>
            <person name="Teeling E.C."/>
        </authorList>
    </citation>
    <scope>NUCLEOTIDE SEQUENCE [LARGE SCALE GENOMIC DNA]</scope>
    <source>
        <strain evidence="2">Bat1K_MPI-CBG_1</strain>
    </source>
</reference>
<organism evidence="2 3">
    <name type="scientific">Phyllostomus discolor</name>
    <name type="common">pale spear-nosed bat</name>
    <dbReference type="NCBI Taxonomy" id="89673"/>
    <lineage>
        <taxon>Eukaryota</taxon>
        <taxon>Metazoa</taxon>
        <taxon>Chordata</taxon>
        <taxon>Craniata</taxon>
        <taxon>Vertebrata</taxon>
        <taxon>Euteleostomi</taxon>
        <taxon>Mammalia</taxon>
        <taxon>Eutheria</taxon>
        <taxon>Laurasiatheria</taxon>
        <taxon>Chiroptera</taxon>
        <taxon>Yangochiroptera</taxon>
        <taxon>Phyllostomidae</taxon>
        <taxon>Phyllostominae</taxon>
        <taxon>Phyllostomus</taxon>
    </lineage>
</organism>